<keyword evidence="1" id="KW-1133">Transmembrane helix</keyword>
<name>A0A7W6NWT6_9SPHN</name>
<dbReference type="GO" id="GO:0016746">
    <property type="term" value="F:acyltransferase activity"/>
    <property type="evidence" value="ECO:0007669"/>
    <property type="project" value="UniProtKB-KW"/>
</dbReference>
<sequence length="133" mass="13507">MKSVPTIAAASAAGIVAAALAPGLVLLIASGASREGLGAMLLLFLFGAPLAALHMWFIGLPLYLYLDSRGWMGWLQVALAGFLVGVVPLLLLTLLNRGHVGLSALPGMALGFGGPGLVGGLAFRAVYGRRVVG</sequence>
<dbReference type="RefSeq" id="WP_183997502.1">
    <property type="nucleotide sequence ID" value="NZ_JACIEH010000002.1"/>
</dbReference>
<evidence type="ECO:0000313" key="2">
    <source>
        <dbReference type="EMBL" id="MBB4098588.1"/>
    </source>
</evidence>
<evidence type="ECO:0000256" key="1">
    <source>
        <dbReference type="SAM" id="Phobius"/>
    </source>
</evidence>
<feature type="transmembrane region" description="Helical" evidence="1">
    <location>
        <begin position="41"/>
        <end position="65"/>
    </location>
</feature>
<accession>A0A7W6NWT6</accession>
<keyword evidence="2" id="KW-0012">Acyltransferase</keyword>
<keyword evidence="2" id="KW-0808">Transferase</keyword>
<comment type="caution">
    <text evidence="2">The sequence shown here is derived from an EMBL/GenBank/DDBJ whole genome shotgun (WGS) entry which is preliminary data.</text>
</comment>
<keyword evidence="2" id="KW-0449">Lipoprotein</keyword>
<feature type="transmembrane region" description="Helical" evidence="1">
    <location>
        <begin position="107"/>
        <end position="127"/>
    </location>
</feature>
<keyword evidence="1" id="KW-0472">Membrane</keyword>
<reference evidence="2 3" key="1">
    <citation type="submission" date="2020-08" db="EMBL/GenBank/DDBJ databases">
        <title>Genomic Encyclopedia of Type Strains, Phase IV (KMG-IV): sequencing the most valuable type-strain genomes for metagenomic binning, comparative biology and taxonomic classification.</title>
        <authorList>
            <person name="Goeker M."/>
        </authorList>
    </citation>
    <scope>NUCLEOTIDE SEQUENCE [LARGE SCALE GENOMIC DNA]</scope>
    <source>
        <strain evidence="2 3">DSM 101806</strain>
    </source>
</reference>
<keyword evidence="3" id="KW-1185">Reference proteome</keyword>
<proteinExistence type="predicted"/>
<evidence type="ECO:0000313" key="3">
    <source>
        <dbReference type="Proteomes" id="UP000557392"/>
    </source>
</evidence>
<dbReference type="Proteomes" id="UP000557392">
    <property type="component" value="Unassembled WGS sequence"/>
</dbReference>
<dbReference type="AlphaFoldDB" id="A0A7W6NWT6"/>
<keyword evidence="1" id="KW-0812">Transmembrane</keyword>
<organism evidence="2 3">
    <name type="scientific">Sphingomonas kyeonggiensis</name>
    <dbReference type="NCBI Taxonomy" id="1268553"/>
    <lineage>
        <taxon>Bacteria</taxon>
        <taxon>Pseudomonadati</taxon>
        <taxon>Pseudomonadota</taxon>
        <taxon>Alphaproteobacteria</taxon>
        <taxon>Sphingomonadales</taxon>
        <taxon>Sphingomonadaceae</taxon>
        <taxon>Sphingomonas</taxon>
    </lineage>
</organism>
<protein>
    <submittedName>
        <fullName evidence="2">Apolipoprotein N-acyltransferase</fullName>
    </submittedName>
</protein>
<feature type="transmembrane region" description="Helical" evidence="1">
    <location>
        <begin position="6"/>
        <end position="29"/>
    </location>
</feature>
<gene>
    <name evidence="2" type="ORF">GGR46_002152</name>
</gene>
<dbReference type="EMBL" id="JACIEH010000002">
    <property type="protein sequence ID" value="MBB4098588.1"/>
    <property type="molecule type" value="Genomic_DNA"/>
</dbReference>
<feature type="transmembrane region" description="Helical" evidence="1">
    <location>
        <begin position="71"/>
        <end position="95"/>
    </location>
</feature>